<dbReference type="EMBL" id="JBANAX010000016">
    <property type="protein sequence ID" value="KAL1225877.1"/>
    <property type="molecule type" value="Genomic_DNA"/>
</dbReference>
<evidence type="ECO:0000313" key="3">
    <source>
        <dbReference type="EMBL" id="KAL1225877.1"/>
    </source>
</evidence>
<proteinExistence type="predicted"/>
<dbReference type="PANTHER" id="PTHR47584:SF14">
    <property type="entry name" value="L10-INTERACTING MYB DOMAIN-CONTAINING PROTEIN-LIKE"/>
    <property type="match status" value="1"/>
</dbReference>
<dbReference type="Proteomes" id="UP001558713">
    <property type="component" value="Unassembled WGS sequence"/>
</dbReference>
<keyword evidence="4" id="KW-1185">Reference proteome</keyword>
<comment type="caution">
    <text evidence="3">The sequence shown here is derived from an EMBL/GenBank/DDBJ whole genome shotgun (WGS) entry which is preliminary data.</text>
</comment>
<gene>
    <name evidence="3" type="ORF">V5N11_019562</name>
</gene>
<feature type="region of interest" description="Disordered" evidence="1">
    <location>
        <begin position="171"/>
        <end position="213"/>
    </location>
</feature>
<accession>A0ABD1C8V2</accession>
<dbReference type="AlphaFoldDB" id="A0ABD1C8V2"/>
<evidence type="ECO:0000313" key="4">
    <source>
        <dbReference type="Proteomes" id="UP001558713"/>
    </source>
</evidence>
<organism evidence="3 4">
    <name type="scientific">Cardamine amara subsp. amara</name>
    <dbReference type="NCBI Taxonomy" id="228776"/>
    <lineage>
        <taxon>Eukaryota</taxon>
        <taxon>Viridiplantae</taxon>
        <taxon>Streptophyta</taxon>
        <taxon>Embryophyta</taxon>
        <taxon>Tracheophyta</taxon>
        <taxon>Spermatophyta</taxon>
        <taxon>Magnoliopsida</taxon>
        <taxon>eudicotyledons</taxon>
        <taxon>Gunneridae</taxon>
        <taxon>Pentapetalae</taxon>
        <taxon>rosids</taxon>
        <taxon>malvids</taxon>
        <taxon>Brassicales</taxon>
        <taxon>Brassicaceae</taxon>
        <taxon>Cardamineae</taxon>
        <taxon>Cardamine</taxon>
    </lineage>
</organism>
<dbReference type="InterPro" id="IPR024752">
    <property type="entry name" value="Myb/SANT-like_dom"/>
</dbReference>
<reference evidence="3 4" key="1">
    <citation type="submission" date="2024-04" db="EMBL/GenBank/DDBJ databases">
        <title>Genome assembly C_amara_ONT_v2.</title>
        <authorList>
            <person name="Yant L."/>
            <person name="Moore C."/>
            <person name="Slenker M."/>
        </authorList>
    </citation>
    <scope>NUCLEOTIDE SEQUENCE [LARGE SCALE GENOMIC DNA]</scope>
    <source>
        <tissue evidence="3">Leaf</tissue>
    </source>
</reference>
<feature type="compositionally biased region" description="Polar residues" evidence="1">
    <location>
        <begin position="180"/>
        <end position="191"/>
    </location>
</feature>
<feature type="domain" description="Myb/SANT-like" evidence="2">
    <location>
        <begin position="17"/>
        <end position="95"/>
    </location>
</feature>
<sequence length="298" mass="34751">MSNAEEPVQPTAKSKFMWTHEMSHVMLDLANREKDKGYWKGTCFSEMGRQNIRAGFLTRFGLDFPWKKFKSRLEHLRNQYDAYKRVTKNATGLGFNEFGELDMSIDWWDQLIQACPEARKVRQHPLRDIPLLDSLYSKVTISVSEGWQHHNGPSQLPQDIDLEEVEFEEIPAPIRRPEDSQNTPQTRVPNKSQERLTKSSSSKKRPNSDHWDRITSTLENQERFWSAGRKTFDSFNPFSSAICTEELLKMSSLDHDGELYWTALDCLAGNESTRQIFMTLPNEQQKIKYLERITGKKN</sequence>
<dbReference type="PANTHER" id="PTHR47584">
    <property type="match status" value="1"/>
</dbReference>
<dbReference type="Pfam" id="PF12776">
    <property type="entry name" value="Myb_DNA-bind_3"/>
    <property type="match status" value="1"/>
</dbReference>
<evidence type="ECO:0000259" key="2">
    <source>
        <dbReference type="Pfam" id="PF12776"/>
    </source>
</evidence>
<dbReference type="InterPro" id="IPR045026">
    <property type="entry name" value="LIMYB"/>
</dbReference>
<name>A0ABD1C8V2_CARAN</name>
<evidence type="ECO:0000256" key="1">
    <source>
        <dbReference type="SAM" id="MobiDB-lite"/>
    </source>
</evidence>
<protein>
    <recommendedName>
        <fullName evidence="2">Myb/SANT-like domain-containing protein</fullName>
    </recommendedName>
</protein>